<dbReference type="AlphaFoldDB" id="A0A0C3HT19"/>
<dbReference type="InParanoid" id="A0A0C3HT19"/>
<accession>A0A0C3HT19</accession>
<feature type="coiled-coil region" evidence="9">
    <location>
        <begin position="273"/>
        <end position="303"/>
    </location>
</feature>
<evidence type="ECO:0000313" key="11">
    <source>
        <dbReference type="Proteomes" id="UP000054321"/>
    </source>
</evidence>
<keyword evidence="9" id="KW-0175">Coiled coil</keyword>
<evidence type="ECO:0000313" key="10">
    <source>
        <dbReference type="EMBL" id="KIN06130.1"/>
    </source>
</evidence>
<organism evidence="10 11">
    <name type="scientific">Oidiodendron maius (strain Zn)</name>
    <dbReference type="NCBI Taxonomy" id="913774"/>
    <lineage>
        <taxon>Eukaryota</taxon>
        <taxon>Fungi</taxon>
        <taxon>Dikarya</taxon>
        <taxon>Ascomycota</taxon>
        <taxon>Pezizomycotina</taxon>
        <taxon>Leotiomycetes</taxon>
        <taxon>Leotiomycetes incertae sedis</taxon>
        <taxon>Myxotrichaceae</taxon>
        <taxon>Oidiodendron</taxon>
    </lineage>
</organism>
<evidence type="ECO:0000256" key="1">
    <source>
        <dbReference type="ARBA" id="ARBA00004173"/>
    </source>
</evidence>
<dbReference type="GO" id="GO:0000150">
    <property type="term" value="F:DNA strand exchange activity"/>
    <property type="evidence" value="ECO:0007669"/>
    <property type="project" value="InterPro"/>
</dbReference>
<dbReference type="OrthoDB" id="5333655at2759"/>
<evidence type="ECO:0000256" key="3">
    <source>
        <dbReference type="ARBA" id="ARBA00022980"/>
    </source>
</evidence>
<keyword evidence="5" id="KW-0496">Mitochondrion</keyword>
<evidence type="ECO:0000256" key="4">
    <source>
        <dbReference type="ARBA" id="ARBA00023015"/>
    </source>
</evidence>
<reference evidence="10 11" key="1">
    <citation type="submission" date="2014-04" db="EMBL/GenBank/DDBJ databases">
        <authorList>
            <consortium name="DOE Joint Genome Institute"/>
            <person name="Kuo A."/>
            <person name="Martino E."/>
            <person name="Perotto S."/>
            <person name="Kohler A."/>
            <person name="Nagy L.G."/>
            <person name="Floudas D."/>
            <person name="Copeland A."/>
            <person name="Barry K.W."/>
            <person name="Cichocki N."/>
            <person name="Veneault-Fourrey C."/>
            <person name="LaButti K."/>
            <person name="Lindquist E.A."/>
            <person name="Lipzen A."/>
            <person name="Lundell T."/>
            <person name="Morin E."/>
            <person name="Murat C."/>
            <person name="Sun H."/>
            <person name="Tunlid A."/>
            <person name="Henrissat B."/>
            <person name="Grigoriev I.V."/>
            <person name="Hibbett D.S."/>
            <person name="Martin F."/>
            <person name="Nordberg H.P."/>
            <person name="Cantor M.N."/>
            <person name="Hua S.X."/>
        </authorList>
    </citation>
    <scope>NUCLEOTIDE SEQUENCE [LARGE SCALE GENOMIC DNA]</scope>
    <source>
        <strain evidence="10 11">Zn</strain>
    </source>
</reference>
<evidence type="ECO:0000256" key="5">
    <source>
        <dbReference type="ARBA" id="ARBA00023128"/>
    </source>
</evidence>
<proteinExistence type="inferred from homology"/>
<protein>
    <recommendedName>
        <fullName evidence="8">Large ribosomal subunit protein mL67</fullName>
    </recommendedName>
</protein>
<dbReference type="GO" id="GO:0003735">
    <property type="term" value="F:structural constituent of ribosome"/>
    <property type="evidence" value="ECO:0007669"/>
    <property type="project" value="TreeGrafter"/>
</dbReference>
<gene>
    <name evidence="10" type="ORF">OIDMADRAFT_113755</name>
</gene>
<keyword evidence="7" id="KW-0687">Ribonucleoprotein</keyword>
<evidence type="ECO:0000256" key="8">
    <source>
        <dbReference type="ARBA" id="ARBA00035185"/>
    </source>
</evidence>
<keyword evidence="11" id="KW-1185">Reference proteome</keyword>
<dbReference type="InterPro" id="IPR024629">
    <property type="entry name" value="Ribosomal_mL67"/>
</dbReference>
<dbReference type="GO" id="GO:0005840">
    <property type="term" value="C:ribosome"/>
    <property type="evidence" value="ECO:0007669"/>
    <property type="project" value="UniProtKB-KW"/>
</dbReference>
<evidence type="ECO:0000256" key="7">
    <source>
        <dbReference type="ARBA" id="ARBA00023274"/>
    </source>
</evidence>
<comment type="subcellular location">
    <subcellularLocation>
        <location evidence="1">Mitochondrion</location>
    </subcellularLocation>
</comment>
<keyword evidence="4" id="KW-0805">Transcription regulation</keyword>
<dbReference type="HOGENOM" id="CLU_052835_2_0_1"/>
<dbReference type="GO" id="GO:1990904">
    <property type="term" value="C:ribonucleoprotein complex"/>
    <property type="evidence" value="ECO:0007669"/>
    <property type="project" value="UniProtKB-KW"/>
</dbReference>
<comment type="similarity">
    <text evidence="2">Belongs to the mitochondrion-specific ribosomal protein mL67 family.</text>
</comment>
<sequence length="317" mass="36435">MIVRPTSGLTSHVNYVCNKVRFASTRTQRAIKTKPADPDHGRHIYVYHQFQTNQVVYSLTKSLKNNAALRQIPFNGKKTVPRALRKDLWSPLALISFPRASAQIGLSTFQKLREYRRLHELSWDESLRTDKDGKIISRKERGRKLCDQKANSVADIAAVLGKIGTPEGEEIGLKNFEPKGEGSAEEPQVEVKWSDLLDAQFAESWSQNVIHDKLEWESHLKEMSKLEMARPLEARRARQARSRQFKVENDRKIKAEKHELHLATKAEKHAKYLADREITEEQYQEELQELLKAKAERQQARLAGHFIPGAEKKAIRA</sequence>
<keyword evidence="6" id="KW-0804">Transcription</keyword>
<reference evidence="11" key="2">
    <citation type="submission" date="2015-01" db="EMBL/GenBank/DDBJ databases">
        <title>Evolutionary Origins and Diversification of the Mycorrhizal Mutualists.</title>
        <authorList>
            <consortium name="DOE Joint Genome Institute"/>
            <consortium name="Mycorrhizal Genomics Consortium"/>
            <person name="Kohler A."/>
            <person name="Kuo A."/>
            <person name="Nagy L.G."/>
            <person name="Floudas D."/>
            <person name="Copeland A."/>
            <person name="Barry K.W."/>
            <person name="Cichocki N."/>
            <person name="Veneault-Fourrey C."/>
            <person name="LaButti K."/>
            <person name="Lindquist E.A."/>
            <person name="Lipzen A."/>
            <person name="Lundell T."/>
            <person name="Morin E."/>
            <person name="Murat C."/>
            <person name="Riley R."/>
            <person name="Ohm R."/>
            <person name="Sun H."/>
            <person name="Tunlid A."/>
            <person name="Henrissat B."/>
            <person name="Grigoriev I.V."/>
            <person name="Hibbett D.S."/>
            <person name="Martin F."/>
        </authorList>
    </citation>
    <scope>NUCLEOTIDE SEQUENCE [LARGE SCALE GENOMIC DNA]</scope>
    <source>
        <strain evidence="11">Zn</strain>
    </source>
</reference>
<dbReference type="GO" id="GO:0005739">
    <property type="term" value="C:mitochondrion"/>
    <property type="evidence" value="ECO:0007669"/>
    <property type="project" value="UniProtKB-SubCell"/>
</dbReference>
<dbReference type="Proteomes" id="UP000054321">
    <property type="component" value="Unassembled WGS sequence"/>
</dbReference>
<dbReference type="STRING" id="913774.A0A0C3HT19"/>
<dbReference type="EMBL" id="KN832871">
    <property type="protein sequence ID" value="KIN06130.1"/>
    <property type="molecule type" value="Genomic_DNA"/>
</dbReference>
<dbReference type="GO" id="GO:0003697">
    <property type="term" value="F:single-stranded DNA binding"/>
    <property type="evidence" value="ECO:0007669"/>
    <property type="project" value="InterPro"/>
</dbReference>
<evidence type="ECO:0000256" key="6">
    <source>
        <dbReference type="ARBA" id="ARBA00023163"/>
    </source>
</evidence>
<evidence type="ECO:0000256" key="2">
    <source>
        <dbReference type="ARBA" id="ARBA00010741"/>
    </source>
</evidence>
<dbReference type="PANTHER" id="PTHR28184:SF1">
    <property type="entry name" value="LARGE RIBOSOMAL SUBUNIT PROTEIN ML67"/>
    <property type="match status" value="1"/>
</dbReference>
<name>A0A0C3HT19_OIDMZ</name>
<keyword evidence="3" id="KW-0689">Ribosomal protein</keyword>
<dbReference type="PANTHER" id="PTHR28184">
    <property type="entry name" value="MITOCHONDRIAL HOMOLOGOUS RECOMBINATION PROTEIN 1"/>
    <property type="match status" value="1"/>
</dbReference>
<evidence type="ECO:0000256" key="9">
    <source>
        <dbReference type="SAM" id="Coils"/>
    </source>
</evidence>
<dbReference type="Pfam" id="PF12829">
    <property type="entry name" value="Mhr1"/>
    <property type="match status" value="1"/>
</dbReference>